<feature type="compositionally biased region" description="Low complexity" evidence="1">
    <location>
        <begin position="87"/>
        <end position="115"/>
    </location>
</feature>
<keyword evidence="3" id="KW-1185">Reference proteome</keyword>
<evidence type="ECO:0000256" key="1">
    <source>
        <dbReference type="SAM" id="MobiDB-lite"/>
    </source>
</evidence>
<dbReference type="OrthoDB" id="9115383at2"/>
<feature type="region of interest" description="Disordered" evidence="1">
    <location>
        <begin position="1"/>
        <end position="29"/>
    </location>
</feature>
<reference evidence="2 3" key="1">
    <citation type="submission" date="2019-03" db="EMBL/GenBank/DDBJ databases">
        <title>Genomic Encyclopedia of Type Strains, Phase III (KMG-III): the genomes of soil and plant-associated and newly described type strains.</title>
        <authorList>
            <person name="Whitman W."/>
        </authorList>
    </citation>
    <scope>NUCLEOTIDE SEQUENCE [LARGE SCALE GENOMIC DNA]</scope>
    <source>
        <strain evidence="2 3">LMG 29544</strain>
    </source>
</reference>
<accession>A0A4R8LXW0</accession>
<protein>
    <submittedName>
        <fullName evidence="2">Uncharacterized protein</fullName>
    </submittedName>
</protein>
<feature type="region of interest" description="Disordered" evidence="1">
    <location>
        <begin position="85"/>
        <end position="127"/>
    </location>
</feature>
<dbReference type="EMBL" id="SORE01000004">
    <property type="protein sequence ID" value="TDY52775.1"/>
    <property type="molecule type" value="Genomic_DNA"/>
</dbReference>
<sequence>MQIRDNAAASLASHPVSSGVAGRNDGPSFQDVLAQLNDYTGSNPGQGMFNSILAQLGITPQEYAQMTPQERAKIEEKIHELMKKEMQAQMQQQNQSMQLTQMQQTGTQTGTQSDTSSHKRGTIDFAV</sequence>
<name>A0A4R8LXW0_9BURK</name>
<comment type="caution">
    <text evidence="2">The sequence shown here is derived from an EMBL/GenBank/DDBJ whole genome shotgun (WGS) entry which is preliminary data.</text>
</comment>
<evidence type="ECO:0000313" key="2">
    <source>
        <dbReference type="EMBL" id="TDY52775.1"/>
    </source>
</evidence>
<evidence type="ECO:0000313" key="3">
    <source>
        <dbReference type="Proteomes" id="UP000295509"/>
    </source>
</evidence>
<organism evidence="2 3">
    <name type="scientific">Paraburkholderia rhizosphaerae</name>
    <dbReference type="NCBI Taxonomy" id="480658"/>
    <lineage>
        <taxon>Bacteria</taxon>
        <taxon>Pseudomonadati</taxon>
        <taxon>Pseudomonadota</taxon>
        <taxon>Betaproteobacteria</taxon>
        <taxon>Burkholderiales</taxon>
        <taxon>Burkholderiaceae</taxon>
        <taxon>Paraburkholderia</taxon>
    </lineage>
</organism>
<dbReference type="RefSeq" id="WP_134190811.1">
    <property type="nucleotide sequence ID" value="NZ_JBHLUW010000002.1"/>
</dbReference>
<proteinExistence type="predicted"/>
<dbReference type="AlphaFoldDB" id="A0A4R8LXW0"/>
<gene>
    <name evidence="2" type="ORF">BX592_10457</name>
</gene>
<dbReference type="Proteomes" id="UP000295509">
    <property type="component" value="Unassembled WGS sequence"/>
</dbReference>